<protein>
    <recommendedName>
        <fullName evidence="2">Tetratricopeptide repeat protein</fullName>
    </recommendedName>
</protein>
<evidence type="ECO:0000313" key="1">
    <source>
        <dbReference type="EMBL" id="SVC34478.1"/>
    </source>
</evidence>
<organism evidence="1">
    <name type="scientific">marine metagenome</name>
    <dbReference type="NCBI Taxonomy" id="408172"/>
    <lineage>
        <taxon>unclassified sequences</taxon>
        <taxon>metagenomes</taxon>
        <taxon>ecological metagenomes</taxon>
    </lineage>
</organism>
<feature type="non-terminal residue" evidence="1">
    <location>
        <position position="44"/>
    </location>
</feature>
<evidence type="ECO:0008006" key="2">
    <source>
        <dbReference type="Google" id="ProtNLM"/>
    </source>
</evidence>
<gene>
    <name evidence="1" type="ORF">METZ01_LOCUS287332</name>
</gene>
<reference evidence="1" key="1">
    <citation type="submission" date="2018-05" db="EMBL/GenBank/DDBJ databases">
        <authorList>
            <person name="Lanie J.A."/>
            <person name="Ng W.-L."/>
            <person name="Kazmierczak K.M."/>
            <person name="Andrzejewski T.M."/>
            <person name="Davidsen T.M."/>
            <person name="Wayne K.J."/>
            <person name="Tettelin H."/>
            <person name="Glass J.I."/>
            <person name="Rusch D."/>
            <person name="Podicherti R."/>
            <person name="Tsui H.-C.T."/>
            <person name="Winkler M.E."/>
        </authorList>
    </citation>
    <scope>NUCLEOTIDE SEQUENCE</scope>
</reference>
<proteinExistence type="predicted"/>
<dbReference type="AlphaFoldDB" id="A0A382LCD4"/>
<dbReference type="EMBL" id="UINC01086220">
    <property type="protein sequence ID" value="SVC34478.1"/>
    <property type="molecule type" value="Genomic_DNA"/>
</dbReference>
<accession>A0A382LCD4</accession>
<sequence length="44" mass="5021">MTQRLQYSLTLAQRHHAVGELSEAKGIYQKILRDAPDHPIALHL</sequence>
<name>A0A382LCD4_9ZZZZ</name>